<protein>
    <submittedName>
        <fullName evidence="2">Uncharacterized protein</fullName>
    </submittedName>
</protein>
<dbReference type="EMBL" id="JAGQLH010000028">
    <property type="protein sequence ID" value="MCA9385577.1"/>
    <property type="molecule type" value="Genomic_DNA"/>
</dbReference>
<proteinExistence type="predicted"/>
<keyword evidence="1" id="KW-1133">Transmembrane helix</keyword>
<feature type="transmembrane region" description="Helical" evidence="1">
    <location>
        <begin position="347"/>
        <end position="366"/>
    </location>
</feature>
<dbReference type="Proteomes" id="UP000754563">
    <property type="component" value="Unassembled WGS sequence"/>
</dbReference>
<evidence type="ECO:0000256" key="1">
    <source>
        <dbReference type="SAM" id="Phobius"/>
    </source>
</evidence>
<feature type="transmembrane region" description="Helical" evidence="1">
    <location>
        <begin position="378"/>
        <end position="397"/>
    </location>
</feature>
<dbReference type="AlphaFoldDB" id="A0A955L7Q1"/>
<reference evidence="2" key="2">
    <citation type="journal article" date="2021" name="Microbiome">
        <title>Successional dynamics and alternative stable states in a saline activated sludge microbial community over 9 years.</title>
        <authorList>
            <person name="Wang Y."/>
            <person name="Ye J."/>
            <person name="Ju F."/>
            <person name="Liu L."/>
            <person name="Boyd J.A."/>
            <person name="Deng Y."/>
            <person name="Parks D.H."/>
            <person name="Jiang X."/>
            <person name="Yin X."/>
            <person name="Woodcroft B.J."/>
            <person name="Tyson G.W."/>
            <person name="Hugenholtz P."/>
            <person name="Polz M.F."/>
            <person name="Zhang T."/>
        </authorList>
    </citation>
    <scope>NUCLEOTIDE SEQUENCE</scope>
    <source>
        <strain evidence="2">HKST-UBA11</strain>
    </source>
</reference>
<organism evidence="2 3">
    <name type="scientific">Candidatus Dojkabacteria bacterium</name>
    <dbReference type="NCBI Taxonomy" id="2099670"/>
    <lineage>
        <taxon>Bacteria</taxon>
        <taxon>Candidatus Dojkabacteria</taxon>
    </lineage>
</organism>
<feature type="transmembrane region" description="Helical" evidence="1">
    <location>
        <begin position="418"/>
        <end position="438"/>
    </location>
</feature>
<evidence type="ECO:0000313" key="2">
    <source>
        <dbReference type="EMBL" id="MCA9385577.1"/>
    </source>
</evidence>
<accession>A0A955L7Q1</accession>
<keyword evidence="1" id="KW-0472">Membrane</keyword>
<comment type="caution">
    <text evidence="2">The sequence shown here is derived from an EMBL/GenBank/DDBJ whole genome shotgun (WGS) entry which is preliminary data.</text>
</comment>
<evidence type="ECO:0000313" key="3">
    <source>
        <dbReference type="Proteomes" id="UP000754563"/>
    </source>
</evidence>
<sequence length="473" mass="51653">MKFRIVAFTIVVVSVLLSVAVLLPSISLTLGGNSYTLEPVPTSQLCIPGLEEQGGCLFSEDYAFDNTRSFSPQIRVRYEFSDLNNPENAIDDELSVFTKNIEILKQRLKIVGLKDYDLRTVIDESQGNYYMEIDVPDDGTGYANILATLVASGPIEIYQDIEGFTPDSGAEATFNFLEGKQRSSLLQLEDIERVRHYYEPQIAQGNGGFAVRLDFGSENREFVSQMAAPTYATEAFLPGIQLVQNGLPVGIQVLPVILPSQDPTGNYSGQSFIVFSDFGNPQSSLRTKALASLVTTNSIDTTIAFQGQEQINPELSDSSANMVKLFTILIPALLIVLGYGLFRKRGVLVAVLSITSLLVAGALMKVSPSSTTGVSDTFVLANGVGLVLVLLTYFPLLKTEKLSKAAIERVLKNNRYKVVTMSIIVYIVSLFIIGNGYSNYPMMLALQPFAIILLVNSVVFELGLRASTVVVKK</sequence>
<feature type="transmembrane region" description="Helical" evidence="1">
    <location>
        <begin position="444"/>
        <end position="464"/>
    </location>
</feature>
<feature type="transmembrane region" description="Helical" evidence="1">
    <location>
        <begin position="322"/>
        <end position="342"/>
    </location>
</feature>
<keyword evidence="1" id="KW-0812">Transmembrane</keyword>
<gene>
    <name evidence="2" type="ORF">KC717_02930</name>
</gene>
<name>A0A955L7Q1_9BACT</name>
<reference evidence="2" key="1">
    <citation type="submission" date="2020-04" db="EMBL/GenBank/DDBJ databases">
        <authorList>
            <person name="Zhang T."/>
        </authorList>
    </citation>
    <scope>NUCLEOTIDE SEQUENCE</scope>
    <source>
        <strain evidence="2">HKST-UBA11</strain>
    </source>
</reference>